<keyword evidence="3" id="KW-1185">Reference proteome</keyword>
<reference evidence="2 3" key="1">
    <citation type="submission" date="2022-10" db="EMBL/GenBank/DDBJ databases">
        <title>Comparative genomics and taxonomic characterization of three novel marine species of genus Reichenbachiella exhibiting antioxidant and polysaccharide degradation activities.</title>
        <authorList>
            <person name="Muhammad N."/>
            <person name="Lee Y.-J."/>
            <person name="Ko J."/>
            <person name="Kim S.-G."/>
        </authorList>
    </citation>
    <scope>NUCLEOTIDE SEQUENCE [LARGE SCALE GENOMIC DNA]</scope>
    <source>
        <strain evidence="2 3">ABR2-5</strain>
    </source>
</reference>
<accession>A0ABT3CQU5</accession>
<keyword evidence="1" id="KW-0472">Membrane</keyword>
<organism evidence="2 3">
    <name type="scientific">Reichenbachiella ulvae</name>
    <dbReference type="NCBI Taxonomy" id="2980104"/>
    <lineage>
        <taxon>Bacteria</taxon>
        <taxon>Pseudomonadati</taxon>
        <taxon>Bacteroidota</taxon>
        <taxon>Cytophagia</taxon>
        <taxon>Cytophagales</taxon>
        <taxon>Reichenbachiellaceae</taxon>
        <taxon>Reichenbachiella</taxon>
    </lineage>
</organism>
<feature type="transmembrane region" description="Helical" evidence="1">
    <location>
        <begin position="377"/>
        <end position="397"/>
    </location>
</feature>
<dbReference type="RefSeq" id="WP_264136637.1">
    <property type="nucleotide sequence ID" value="NZ_JAOYOD010000001.1"/>
</dbReference>
<gene>
    <name evidence="2" type="ORF">N7U62_04230</name>
</gene>
<dbReference type="EMBL" id="JAOYOD010000001">
    <property type="protein sequence ID" value="MCV9385854.1"/>
    <property type="molecule type" value="Genomic_DNA"/>
</dbReference>
<evidence type="ECO:0000256" key="1">
    <source>
        <dbReference type="SAM" id="Phobius"/>
    </source>
</evidence>
<keyword evidence="1" id="KW-1133">Transmembrane helix</keyword>
<dbReference type="Proteomes" id="UP001300692">
    <property type="component" value="Unassembled WGS sequence"/>
</dbReference>
<sequence length="410" mass="46564">MTGSVALDVVIGLVFIYLLYSLFATLIAEIVATNLSLRARNLKEAINRMINDEDDKEGWLTNIKVHCNIMPKKVSNFLIRNFYDHQEVKYLGRKATLNPSAIQSSNFSKVLLDRIKALGEGDTELEKIQSGLSKLSVSKPDLDGYVQDVNRILGPSTAAYVKGIFEDCQNRIDDGKEQVIQFKHELENWFDRTMDQTTEWYKQRMQKILLIIGFMMAWIFNADTFTIIKKLSYDKDARDKVVELAGAYIENNRYADFALISKDSTLLNDTSRFDSASIATLKDYNTNAMTYNQRLDTLFAIKNSLEADMTSAHSVLGLGGWLPDSLQISNSKIVCPDWVEVSLANRVLKVEQEEGHVTVEWIDKLHYMLWLLLSHPGGYLITALAVSLGAPFWFDLLSKLMKLRGTMQTK</sequence>
<comment type="caution">
    <text evidence="2">The sequence shown here is derived from an EMBL/GenBank/DDBJ whole genome shotgun (WGS) entry which is preliminary data.</text>
</comment>
<keyword evidence="1" id="KW-0812">Transmembrane</keyword>
<protein>
    <submittedName>
        <fullName evidence="2">Uncharacterized protein</fullName>
    </submittedName>
</protein>
<proteinExistence type="predicted"/>
<feature type="transmembrane region" description="Helical" evidence="1">
    <location>
        <begin position="6"/>
        <end position="32"/>
    </location>
</feature>
<evidence type="ECO:0000313" key="3">
    <source>
        <dbReference type="Proteomes" id="UP001300692"/>
    </source>
</evidence>
<name>A0ABT3CQU5_9BACT</name>
<evidence type="ECO:0000313" key="2">
    <source>
        <dbReference type="EMBL" id="MCV9385854.1"/>
    </source>
</evidence>
<feature type="transmembrane region" description="Helical" evidence="1">
    <location>
        <begin position="208"/>
        <end position="228"/>
    </location>
</feature>